<dbReference type="Proteomes" id="UP000500826">
    <property type="component" value="Chromosome"/>
</dbReference>
<accession>A0ABX6P2U0</accession>
<dbReference type="InterPro" id="IPR018713">
    <property type="entry name" value="MPAB/Lcp_cat_dom"/>
</dbReference>
<evidence type="ECO:0000313" key="2">
    <source>
        <dbReference type="EMBL" id="QJW84431.1"/>
    </source>
</evidence>
<reference evidence="2 3" key="1">
    <citation type="submission" date="2020-05" db="EMBL/GenBank/DDBJ databases">
        <title>Ramlibacter rhizophilus sp. nov., isolated from rhizosphere soil of national flower Mugunghwa from South Korea.</title>
        <authorList>
            <person name="Zheng-Fei Y."/>
            <person name="Huan T."/>
        </authorList>
    </citation>
    <scope>NUCLEOTIDE SEQUENCE [LARGE SCALE GENOMIC DNA]</scope>
    <source>
        <strain evidence="2 3">H242</strain>
    </source>
</reference>
<dbReference type="PANTHER" id="PTHR37539">
    <property type="entry name" value="SECRETED PROTEIN-RELATED"/>
    <property type="match status" value="1"/>
</dbReference>
<organism evidence="2 3">
    <name type="scientific">Ramlibacter terrae</name>
    <dbReference type="NCBI Taxonomy" id="2732511"/>
    <lineage>
        <taxon>Bacteria</taxon>
        <taxon>Pseudomonadati</taxon>
        <taxon>Pseudomonadota</taxon>
        <taxon>Betaproteobacteria</taxon>
        <taxon>Burkholderiales</taxon>
        <taxon>Comamonadaceae</taxon>
        <taxon>Ramlibacter</taxon>
    </lineage>
</organism>
<evidence type="ECO:0000313" key="3">
    <source>
        <dbReference type="Proteomes" id="UP000500826"/>
    </source>
</evidence>
<dbReference type="EMBL" id="CP053418">
    <property type="protein sequence ID" value="QJW84431.1"/>
    <property type="molecule type" value="Genomic_DNA"/>
</dbReference>
<proteinExistence type="predicted"/>
<sequence length="377" mass="42149">MHAWTTELLDEMRRTGDPEADATLANAAELRDIRRISESFRSFAADDAEIPPDAPREFPDFVAATRALPHGIDRAQVARGGEVMLENASVIALVLLLKSLPCGYGAPRLSTVLHMSHNLEKRPYRRALGVLQMLVNISQPGAFRDGGGAVVTGQKLRLLHAGVRRVVRARIAGFEQEFGTPVSQLDMVYTSMTFSVLVVDGLADLGVCLSEQDAGDYFYLWQMYGEMQGIRREWMPRSLEDGRAFCAAYAREFRNAADNPHGIALTRADLDMMKSLIPWPLRMLGFGTAPTVYLLRLVGEEAAARVGVVMRARHTIADWLVIQLPAVWQRLWKTLAPEAKVHTAISRMFFRSLIVHAWGEEVRFGVPERLRDLRKLA</sequence>
<dbReference type="Pfam" id="PF09995">
    <property type="entry name" value="MPAB_Lcp_cat"/>
    <property type="match status" value="1"/>
</dbReference>
<dbReference type="PANTHER" id="PTHR37539:SF1">
    <property type="entry name" value="ER-BOUND OXYGENASE MPAB_MPAB'_RUBBER OXYGENASE CATALYTIC DOMAIN-CONTAINING PROTEIN"/>
    <property type="match status" value="1"/>
</dbReference>
<dbReference type="InterPro" id="IPR037473">
    <property type="entry name" value="Lcp-like"/>
</dbReference>
<feature type="domain" description="ER-bound oxygenase mpaB/mpaB'/Rubber oxygenase catalytic" evidence="1">
    <location>
        <begin position="90"/>
        <end position="297"/>
    </location>
</feature>
<name>A0ABX6P2U0_9BURK</name>
<keyword evidence="3" id="KW-1185">Reference proteome</keyword>
<evidence type="ECO:0000259" key="1">
    <source>
        <dbReference type="Pfam" id="PF09995"/>
    </source>
</evidence>
<gene>
    <name evidence="2" type="ORF">HK414_13655</name>
</gene>
<reference evidence="2 3" key="2">
    <citation type="submission" date="2020-05" db="EMBL/GenBank/DDBJ databases">
        <authorList>
            <person name="Khan S.A."/>
            <person name="Jeon C.O."/>
            <person name="Chun B.H."/>
        </authorList>
    </citation>
    <scope>NUCLEOTIDE SEQUENCE [LARGE SCALE GENOMIC DNA]</scope>
    <source>
        <strain evidence="2 3">H242</strain>
    </source>
</reference>
<protein>
    <submittedName>
        <fullName evidence="2">DUF2236 domain-containing protein</fullName>
    </submittedName>
</protein>